<feature type="region of interest" description="Disordered" evidence="1">
    <location>
        <begin position="383"/>
        <end position="481"/>
    </location>
</feature>
<feature type="compositionally biased region" description="Basic residues" evidence="1">
    <location>
        <begin position="398"/>
        <end position="422"/>
    </location>
</feature>
<evidence type="ECO:0000256" key="1">
    <source>
        <dbReference type="SAM" id="MobiDB-lite"/>
    </source>
</evidence>
<keyword evidence="4" id="KW-1185">Reference proteome</keyword>
<evidence type="ECO:0008006" key="5">
    <source>
        <dbReference type="Google" id="ProtNLM"/>
    </source>
</evidence>
<sequence length="733" mass="85223">MLLSRSPFPALCFLNVFLVACKASVSSRTASQSASQEKAQVSAGMQLDNKPVAVSDELMYKSGTDERLAAAEKAFGGGHKYGSKEEELKDIYQFNTFYNPKKWQQMLEDSDYEELDQEMRKIKSARWQDNQKEEEDELDVDEEADVMSGEFDDDDDYVAMEVAAAKVQLDEQSAESVRVNKEQMAEEEEAASNDDEKSAETADKLARWMDIVAGGPDFTGQEEGDKDQKAATFDLYTMFSSHWPPKKEAVVEGETKEVDLLDMDDDRLHEENVRRKRSYQTFDDDYSSAVVFNNDGEDQDRGKWKGNDKEENRQLEDDEELIENEETFDEDDYATWDEKEKEEKRQRADIVEEEDANVQQLDDATLALDKAAKKEIDREYDDVQHKEDRHQAQPEIVHHRRKDKTRKYRTKVKDRKGRKRVKNSGLRNVRQRFEVKNADDDTSSRVDLGRRRKDQRMDAAPSHHRLGKPWHRHKHSFDQEDDGWRGQRTVALSLGHHKQPRRPYPPTRSRRRVRAHYVEPLSFIAILCAFQQRYGEERYDDDDGDDMERDDWRSRRTLRPSRASIKETKEMLAVRHRGQQRTPQGSSHVVKRRRDTWKQLGSDVEQHEFSWHDLLQYDQQLARRRHLQADDAYEMDVGDGSIASRYADVCKKVREEFREARSRGADGQAHPGITFSGAFKKGQGECDIFCERTEGANSAYVLFHLKDWPCGADKKGRCSLDGKCQETSREKHR</sequence>
<feature type="compositionally biased region" description="Basic and acidic residues" evidence="1">
    <location>
        <begin position="336"/>
        <end position="350"/>
    </location>
</feature>
<accession>A0A1D1WB85</accession>
<protein>
    <recommendedName>
        <fullName evidence="5">Protein KRI1 homolog</fullName>
    </recommendedName>
</protein>
<organism evidence="3 4">
    <name type="scientific">Ramazzottius varieornatus</name>
    <name type="common">Water bear</name>
    <name type="synonym">Tardigrade</name>
    <dbReference type="NCBI Taxonomy" id="947166"/>
    <lineage>
        <taxon>Eukaryota</taxon>
        <taxon>Metazoa</taxon>
        <taxon>Ecdysozoa</taxon>
        <taxon>Tardigrada</taxon>
        <taxon>Eutardigrada</taxon>
        <taxon>Parachela</taxon>
        <taxon>Hypsibioidea</taxon>
        <taxon>Ramazzottiidae</taxon>
        <taxon>Ramazzottius</taxon>
    </lineage>
</organism>
<dbReference type="PROSITE" id="PS51257">
    <property type="entry name" value="PROKAR_LIPOPROTEIN"/>
    <property type="match status" value="1"/>
</dbReference>
<dbReference type="Proteomes" id="UP000186922">
    <property type="component" value="Unassembled WGS sequence"/>
</dbReference>
<comment type="caution">
    <text evidence="3">The sequence shown here is derived from an EMBL/GenBank/DDBJ whole genome shotgun (WGS) entry which is preliminary data.</text>
</comment>
<gene>
    <name evidence="3" type="primary">RvY_18861-1</name>
    <name evidence="3" type="synonym">RvY_18861.1</name>
    <name evidence="3" type="ORF">RvY_18861</name>
</gene>
<evidence type="ECO:0000313" key="3">
    <source>
        <dbReference type="EMBL" id="GAV09294.1"/>
    </source>
</evidence>
<feature type="signal peptide" evidence="2">
    <location>
        <begin position="1"/>
        <end position="23"/>
    </location>
</feature>
<evidence type="ECO:0000256" key="2">
    <source>
        <dbReference type="SAM" id="SignalP"/>
    </source>
</evidence>
<feature type="region of interest" description="Disordered" evidence="1">
    <location>
        <begin position="172"/>
        <end position="202"/>
    </location>
</feature>
<feature type="region of interest" description="Disordered" evidence="1">
    <location>
        <begin position="538"/>
        <end position="557"/>
    </location>
</feature>
<feature type="compositionally biased region" description="Acidic residues" evidence="1">
    <location>
        <begin position="316"/>
        <end position="335"/>
    </location>
</feature>
<feature type="region of interest" description="Disordered" evidence="1">
    <location>
        <begin position="290"/>
        <end position="356"/>
    </location>
</feature>
<feature type="compositionally biased region" description="Basic and acidic residues" evidence="1">
    <location>
        <begin position="299"/>
        <end position="315"/>
    </location>
</feature>
<feature type="compositionally biased region" description="Basic residues" evidence="1">
    <location>
        <begin position="462"/>
        <end position="475"/>
    </location>
</feature>
<dbReference type="OrthoDB" id="10681342at2759"/>
<evidence type="ECO:0000313" key="4">
    <source>
        <dbReference type="Proteomes" id="UP000186922"/>
    </source>
</evidence>
<feature type="chain" id="PRO_5008899364" description="Protein KRI1 homolog" evidence="2">
    <location>
        <begin position="24"/>
        <end position="733"/>
    </location>
</feature>
<keyword evidence="2" id="KW-0732">Signal</keyword>
<dbReference type="EMBL" id="BDGG01000021">
    <property type="protein sequence ID" value="GAV09294.1"/>
    <property type="molecule type" value="Genomic_DNA"/>
</dbReference>
<proteinExistence type="predicted"/>
<name>A0A1D1WB85_RAMVA</name>
<feature type="compositionally biased region" description="Basic and acidic residues" evidence="1">
    <location>
        <begin position="383"/>
        <end position="392"/>
    </location>
</feature>
<feature type="compositionally biased region" description="Acidic residues" evidence="1">
    <location>
        <begin position="538"/>
        <end position="549"/>
    </location>
</feature>
<dbReference type="AlphaFoldDB" id="A0A1D1WB85"/>
<reference evidence="3 4" key="1">
    <citation type="journal article" date="2016" name="Nat. Commun.">
        <title>Extremotolerant tardigrade genome and improved radiotolerance of human cultured cells by tardigrade-unique protein.</title>
        <authorList>
            <person name="Hashimoto T."/>
            <person name="Horikawa D.D."/>
            <person name="Saito Y."/>
            <person name="Kuwahara H."/>
            <person name="Kozuka-Hata H."/>
            <person name="Shin-I T."/>
            <person name="Minakuchi Y."/>
            <person name="Ohishi K."/>
            <person name="Motoyama A."/>
            <person name="Aizu T."/>
            <person name="Enomoto A."/>
            <person name="Kondo K."/>
            <person name="Tanaka S."/>
            <person name="Hara Y."/>
            <person name="Koshikawa S."/>
            <person name="Sagara H."/>
            <person name="Miura T."/>
            <person name="Yokobori S."/>
            <person name="Miyagawa K."/>
            <person name="Suzuki Y."/>
            <person name="Kubo T."/>
            <person name="Oyama M."/>
            <person name="Kohara Y."/>
            <person name="Fujiyama A."/>
            <person name="Arakawa K."/>
            <person name="Katayama T."/>
            <person name="Toyoda A."/>
            <person name="Kunieda T."/>
        </authorList>
    </citation>
    <scope>NUCLEOTIDE SEQUENCE [LARGE SCALE GENOMIC DNA]</scope>
    <source>
        <strain evidence="3 4">YOKOZUNA-1</strain>
    </source>
</reference>
<feature type="compositionally biased region" description="Basic and acidic residues" evidence="1">
    <location>
        <begin position="431"/>
        <end position="449"/>
    </location>
</feature>